<organism evidence="2 3">
    <name type="scientific">Actinoallomurus liliacearum</name>
    <dbReference type="NCBI Taxonomy" id="1080073"/>
    <lineage>
        <taxon>Bacteria</taxon>
        <taxon>Bacillati</taxon>
        <taxon>Actinomycetota</taxon>
        <taxon>Actinomycetes</taxon>
        <taxon>Streptosporangiales</taxon>
        <taxon>Thermomonosporaceae</taxon>
        <taxon>Actinoallomurus</taxon>
    </lineage>
</organism>
<evidence type="ECO:0000256" key="1">
    <source>
        <dbReference type="SAM" id="MobiDB-lite"/>
    </source>
</evidence>
<gene>
    <name evidence="2" type="ORF">GCM10023195_77460</name>
</gene>
<dbReference type="EMBL" id="BAABHJ010000039">
    <property type="protein sequence ID" value="GAA4617353.1"/>
    <property type="molecule type" value="Genomic_DNA"/>
</dbReference>
<dbReference type="Proteomes" id="UP001500212">
    <property type="component" value="Unassembled WGS sequence"/>
</dbReference>
<reference evidence="3" key="1">
    <citation type="journal article" date="2019" name="Int. J. Syst. Evol. Microbiol.">
        <title>The Global Catalogue of Microorganisms (GCM) 10K type strain sequencing project: providing services to taxonomists for standard genome sequencing and annotation.</title>
        <authorList>
            <consortium name="The Broad Institute Genomics Platform"/>
            <consortium name="The Broad Institute Genome Sequencing Center for Infectious Disease"/>
            <person name="Wu L."/>
            <person name="Ma J."/>
        </authorList>
    </citation>
    <scope>NUCLEOTIDE SEQUENCE [LARGE SCALE GENOMIC DNA]</scope>
    <source>
        <strain evidence="3">JCM 17938</strain>
    </source>
</reference>
<accession>A0ABP8TVB6</accession>
<comment type="caution">
    <text evidence="2">The sequence shown here is derived from an EMBL/GenBank/DDBJ whole genome shotgun (WGS) entry which is preliminary data.</text>
</comment>
<evidence type="ECO:0000313" key="2">
    <source>
        <dbReference type="EMBL" id="GAA4617353.1"/>
    </source>
</evidence>
<sequence>MSAAPFGPHPVSDSPEDTPAGTCPICLRPAGPGWESELARLRREMPMFGFLFDGRYWWGVYGSLVIVSASDPESLRERFPEAVRTALQNACRNRHGNQ</sequence>
<evidence type="ECO:0000313" key="3">
    <source>
        <dbReference type="Proteomes" id="UP001500212"/>
    </source>
</evidence>
<name>A0ABP8TVB6_9ACTN</name>
<feature type="region of interest" description="Disordered" evidence="1">
    <location>
        <begin position="1"/>
        <end position="24"/>
    </location>
</feature>
<keyword evidence="3" id="KW-1185">Reference proteome</keyword>
<proteinExistence type="predicted"/>
<protein>
    <submittedName>
        <fullName evidence="2">Uncharacterized protein</fullName>
    </submittedName>
</protein>